<keyword evidence="5" id="KW-0789">Thiol protease inhibitor</keyword>
<dbReference type="Proteomes" id="UP000515150">
    <property type="component" value="Chromosome 4"/>
</dbReference>
<dbReference type="CDD" id="cd00042">
    <property type="entry name" value="CY"/>
    <property type="match status" value="1"/>
</dbReference>
<evidence type="ECO:0000256" key="3">
    <source>
        <dbReference type="ARBA" id="ARBA00022490"/>
    </source>
</evidence>
<evidence type="ECO:0000256" key="5">
    <source>
        <dbReference type="ARBA" id="ARBA00022704"/>
    </source>
</evidence>
<dbReference type="KEGG" id="bspl:114853538"/>
<dbReference type="GO" id="GO:0004869">
    <property type="term" value="F:cysteine-type endopeptidase inhibitor activity"/>
    <property type="evidence" value="ECO:0007669"/>
    <property type="project" value="UniProtKB-KW"/>
</dbReference>
<keyword evidence="4" id="KW-0646">Protease inhibitor</keyword>
<feature type="region of interest" description="Disordered" evidence="9">
    <location>
        <begin position="1"/>
        <end position="23"/>
    </location>
</feature>
<dbReference type="Pfam" id="PF00031">
    <property type="entry name" value="Cystatin"/>
    <property type="match status" value="1"/>
</dbReference>
<organism evidence="11 12">
    <name type="scientific">Betta splendens</name>
    <name type="common">Siamese fighting fish</name>
    <dbReference type="NCBI Taxonomy" id="158456"/>
    <lineage>
        <taxon>Eukaryota</taxon>
        <taxon>Metazoa</taxon>
        <taxon>Chordata</taxon>
        <taxon>Craniata</taxon>
        <taxon>Vertebrata</taxon>
        <taxon>Euteleostomi</taxon>
        <taxon>Actinopterygii</taxon>
        <taxon>Neopterygii</taxon>
        <taxon>Teleostei</taxon>
        <taxon>Neoteleostei</taxon>
        <taxon>Acanthomorphata</taxon>
        <taxon>Anabantaria</taxon>
        <taxon>Anabantiformes</taxon>
        <taxon>Anabantoidei</taxon>
        <taxon>Osphronemidae</taxon>
        <taxon>Betta</taxon>
    </lineage>
</organism>
<name>A0A6P7M9I4_BETSP</name>
<evidence type="ECO:0000313" key="12">
    <source>
        <dbReference type="RefSeq" id="XP_029002843.1"/>
    </source>
</evidence>
<evidence type="ECO:0000256" key="6">
    <source>
        <dbReference type="ARBA" id="ARBA00022859"/>
    </source>
</evidence>
<dbReference type="SUPFAM" id="SSF54403">
    <property type="entry name" value="Cystatin/monellin"/>
    <property type="match status" value="1"/>
</dbReference>
<evidence type="ECO:0000259" key="10">
    <source>
        <dbReference type="Pfam" id="PF00031"/>
    </source>
</evidence>
<dbReference type="AlphaFoldDB" id="A0A6P7M9I4"/>
<keyword evidence="3" id="KW-0963">Cytoplasm</keyword>
<dbReference type="GO" id="GO:0002376">
    <property type="term" value="P:immune system process"/>
    <property type="evidence" value="ECO:0007669"/>
    <property type="project" value="UniProtKB-KW"/>
</dbReference>
<comment type="similarity">
    <text evidence="2">Belongs to the cystatin family.</text>
</comment>
<dbReference type="InParanoid" id="A0A6P7M9I4"/>
<dbReference type="InterPro" id="IPR000010">
    <property type="entry name" value="Cystatin_dom"/>
</dbReference>
<protein>
    <recommendedName>
        <fullName evidence="7">Cystatin-B</fullName>
    </recommendedName>
    <alternativeName>
        <fullName evidence="8">Stefin-B</fullName>
    </alternativeName>
</protein>
<dbReference type="PANTHER" id="PTHR11414:SF21">
    <property type="entry name" value="CYSTATIN 14A, TANDEM DUPLICATE 1-RELATED"/>
    <property type="match status" value="1"/>
</dbReference>
<evidence type="ECO:0000313" key="11">
    <source>
        <dbReference type="Proteomes" id="UP000515150"/>
    </source>
</evidence>
<dbReference type="RefSeq" id="XP_029002843.1">
    <property type="nucleotide sequence ID" value="XM_029147010.2"/>
</dbReference>
<evidence type="ECO:0000256" key="1">
    <source>
        <dbReference type="ARBA" id="ARBA00004496"/>
    </source>
</evidence>
<proteinExistence type="inferred from homology"/>
<dbReference type="GO" id="GO:0071220">
    <property type="term" value="P:cellular response to bacterial lipoprotein"/>
    <property type="evidence" value="ECO:0007669"/>
    <property type="project" value="UniProtKB-ARBA"/>
</dbReference>
<dbReference type="GO" id="GO:0005829">
    <property type="term" value="C:cytosol"/>
    <property type="evidence" value="ECO:0007669"/>
    <property type="project" value="TreeGrafter"/>
</dbReference>
<evidence type="ECO:0000256" key="4">
    <source>
        <dbReference type="ARBA" id="ARBA00022690"/>
    </source>
</evidence>
<evidence type="ECO:0000256" key="9">
    <source>
        <dbReference type="SAM" id="MobiDB-lite"/>
    </source>
</evidence>
<keyword evidence="11" id="KW-1185">Reference proteome</keyword>
<dbReference type="InterPro" id="IPR001713">
    <property type="entry name" value="Prot_inh_stefin"/>
</dbReference>
<evidence type="ECO:0000256" key="2">
    <source>
        <dbReference type="ARBA" id="ARBA00009403"/>
    </source>
</evidence>
<sequence length="127" mass="14570">MLLPENLQNSHQVETDSSPTEASLSVKMESFPGGYTDPRPATEEIQKYCNEVKQQVQAKTHKVFAEFKAVMYRSQVVEGIKYIIEVQVNECDYIHVQIFQALPCYGGEIFMYGVQEHHKKDDPLVPF</sequence>
<reference evidence="12" key="1">
    <citation type="submission" date="2025-08" db="UniProtKB">
        <authorList>
            <consortium name="RefSeq"/>
        </authorList>
    </citation>
    <scope>IDENTIFICATION</scope>
</reference>
<dbReference type="InterPro" id="IPR046350">
    <property type="entry name" value="Cystatin_sf"/>
</dbReference>
<dbReference type="FunFam" id="3.10.450.10:FF:000001">
    <property type="entry name" value="Cystatin-A"/>
    <property type="match status" value="1"/>
</dbReference>
<feature type="domain" description="Cystatin" evidence="10">
    <location>
        <begin position="33"/>
        <end position="104"/>
    </location>
</feature>
<evidence type="ECO:0000256" key="7">
    <source>
        <dbReference type="ARBA" id="ARBA00040677"/>
    </source>
</evidence>
<gene>
    <name evidence="12" type="primary">LOC114853538</name>
</gene>
<accession>A0A6P7M9I4</accession>
<comment type="subcellular location">
    <subcellularLocation>
        <location evidence="1">Cytoplasm</location>
    </subcellularLocation>
</comment>
<dbReference type="PANTHER" id="PTHR11414">
    <property type="entry name" value="CYSTATIN FAMILY MEMBER"/>
    <property type="match status" value="1"/>
</dbReference>
<dbReference type="GeneID" id="114853538"/>
<keyword evidence="6" id="KW-0391">Immunity</keyword>
<dbReference type="PRINTS" id="PR00295">
    <property type="entry name" value="STEFINA"/>
</dbReference>
<dbReference type="Gene3D" id="3.10.450.10">
    <property type="match status" value="1"/>
</dbReference>
<evidence type="ECO:0000256" key="8">
    <source>
        <dbReference type="ARBA" id="ARBA00041437"/>
    </source>
</evidence>